<dbReference type="SUPFAM" id="SSF52540">
    <property type="entry name" value="P-loop containing nucleoside triphosphate hydrolases"/>
    <property type="match status" value="1"/>
</dbReference>
<dbReference type="NCBIfam" id="TIGR02680">
    <property type="entry name" value="TIGR02680 family protein"/>
    <property type="match status" value="1"/>
</dbReference>
<feature type="region of interest" description="Disordered" evidence="2">
    <location>
        <begin position="467"/>
        <end position="493"/>
    </location>
</feature>
<comment type="caution">
    <text evidence="3">The sequence shown here is derived from an EMBL/GenBank/DDBJ whole genome shotgun (WGS) entry which is preliminary data.</text>
</comment>
<name>A0A7W7T8H0_9PSEU</name>
<evidence type="ECO:0000313" key="4">
    <source>
        <dbReference type="Proteomes" id="UP000542674"/>
    </source>
</evidence>
<feature type="compositionally biased region" description="Basic and acidic residues" evidence="2">
    <location>
        <begin position="280"/>
        <end position="310"/>
    </location>
</feature>
<dbReference type="InterPro" id="IPR027417">
    <property type="entry name" value="P-loop_NTPase"/>
</dbReference>
<dbReference type="Gene3D" id="3.40.50.300">
    <property type="entry name" value="P-loop containing nucleotide triphosphate hydrolases"/>
    <property type="match status" value="2"/>
</dbReference>
<accession>A0A7W7T8H0</accession>
<feature type="compositionally biased region" description="Basic and acidic residues" evidence="2">
    <location>
        <begin position="468"/>
        <end position="481"/>
    </location>
</feature>
<sequence length="1330" mass="143046">MNRWRLHRGGIVNIWQYGEQVFDFSGGRAIFQGTNGSGKSRTLELLLPLCLDGDLRQVGSKGFDTVSVRRLMLDDHGGASTNRIGYAWVELTRGTDEYLTCGIGVKASKTSQAITDSWRFVTSERIGHDFFLVAEQTPLGPAQLRDLLGADRVLDEAAFREKVAEVVYGVPVARYGDLLHLQRTLRNPDVGLKVLEGQLEQILSDALPPLDPALVERLATSFDDLESIRENIARLSSADTALSTFLETYSSYAFGGLRTAADRSDAAEAAVRDLEKAARDQRNSLAHKEAEAASAEREQERLEAEERQAEESADALKQLPAFTRLQDLRTHERLVAEKRSSAVAALEAANRQRGAEDVAVDGVARALGRLADDLTSAHGSAVSLGEELVRIGLDPTPVTVPVLSTVDFSVREEEVRAKPDAGAPPLTVRRSVPPEVDVPDLAGPGERVAGIAAAARGHAALATALGERAGRVDEDDRRASSAERSASEAQDAAVDAAAERDRAQEDYVEAGRAWSTAVGTWLTTGPEVLDAAVPDAVDLDAARTVTAGARDRARPFTAKAGAEAHACAARCADLRAAVDAADADLAALRSGTERTPERTRFMSADRDPSSGAPFYRLVDFRPEVAESDRAGVEAALEACGLLDAWVTGTPDHACDVLAVPGPPVESSLAALLVPAVEPGSPVDEAVVAALLASVSIDSGTTAVSTSGRWSAGVLTGAWRKDAAEFLGAGARESARERRIAELEATLGQLRLDLGAAERDDAAARAAVVAWERHLDRFPADRDLAAGHALADSARRAAADRERRAADARAKARTLRAHAEATRADLERDAGDAGLPAGAESLRQAGHRATGVAADADRLADLLRHRCATAIGDLAEAAERHRVAVADRAEAEATADRRCADYASSAATVAELVEAVGGEAQEINDQLAKLDTRRRELRAALETERKRGVTTAAQVGRLSESVENTDRRLAAARADRDRAAAHFTDTIHAPGVLIAALPDVEADPAAVREALKTGRRAADEPKVLAKLQELQSTLAGTHEIGTGRHADLLTVTVTGEEGHRPVAVAAQRVTTLLARQRGFLDEQYQRIFADYLIRDLAEWLRGQIAVAEDLCARMNEILGRAKSSQGVHVKLAWKPSAKLDDATREGLALVRTPYAGRDQDQDATLRRVFTERIEAERDRHAGDYADILSSALDYRTWHQFTVTVADTGPDGKPRERRLRQLSSGETRLISYVTLFAAAASFYDAVGEEASPLRLVLLDEAFERLDDPTIARMLGLLVDLDMDWLITWPSGWGVSDRIPRMHIYDILRPKSGRGVACTKTTWDGAALDRVDP</sequence>
<evidence type="ECO:0000313" key="3">
    <source>
        <dbReference type="EMBL" id="MBB4968276.1"/>
    </source>
</evidence>
<evidence type="ECO:0000256" key="2">
    <source>
        <dbReference type="SAM" id="MobiDB-lite"/>
    </source>
</evidence>
<feature type="region of interest" description="Disordered" evidence="2">
    <location>
        <begin position="280"/>
        <end position="315"/>
    </location>
</feature>
<feature type="compositionally biased region" description="Low complexity" evidence="2">
    <location>
        <begin position="482"/>
        <end position="493"/>
    </location>
</feature>
<keyword evidence="4" id="KW-1185">Reference proteome</keyword>
<organism evidence="3 4">
    <name type="scientific">Saccharothrix violaceirubra</name>
    <dbReference type="NCBI Taxonomy" id="413306"/>
    <lineage>
        <taxon>Bacteria</taxon>
        <taxon>Bacillati</taxon>
        <taxon>Actinomycetota</taxon>
        <taxon>Actinomycetes</taxon>
        <taxon>Pseudonocardiales</taxon>
        <taxon>Pseudonocardiaceae</taxon>
        <taxon>Saccharothrix</taxon>
    </lineage>
</organism>
<dbReference type="RefSeq" id="WP_184673693.1">
    <property type="nucleotide sequence ID" value="NZ_BAABAI010000028.1"/>
</dbReference>
<evidence type="ECO:0000256" key="1">
    <source>
        <dbReference type="SAM" id="Coils"/>
    </source>
</evidence>
<feature type="coiled-coil region" evidence="1">
    <location>
        <begin position="919"/>
        <end position="946"/>
    </location>
</feature>
<feature type="region of interest" description="Disordered" evidence="2">
    <location>
        <begin position="417"/>
        <end position="443"/>
    </location>
</feature>
<keyword evidence="1" id="KW-0175">Coiled coil</keyword>
<feature type="compositionally biased region" description="Basic and acidic residues" evidence="2">
    <location>
        <begin position="816"/>
        <end position="830"/>
    </location>
</feature>
<gene>
    <name evidence="3" type="ORF">F4559_005635</name>
</gene>
<dbReference type="Pfam" id="PF13558">
    <property type="entry name" value="SbcC_Walker_B"/>
    <property type="match status" value="1"/>
</dbReference>
<proteinExistence type="predicted"/>
<reference evidence="3 4" key="1">
    <citation type="submission" date="2020-08" db="EMBL/GenBank/DDBJ databases">
        <title>Sequencing the genomes of 1000 actinobacteria strains.</title>
        <authorList>
            <person name="Klenk H.-P."/>
        </authorList>
    </citation>
    <scope>NUCLEOTIDE SEQUENCE [LARGE SCALE GENOMIC DNA]</scope>
    <source>
        <strain evidence="3 4">DSM 45084</strain>
    </source>
</reference>
<dbReference type="EMBL" id="JACHJS010000001">
    <property type="protein sequence ID" value="MBB4968276.1"/>
    <property type="molecule type" value="Genomic_DNA"/>
</dbReference>
<protein>
    <submittedName>
        <fullName evidence="3">Uncharacterized protein (TIGR02680 family)</fullName>
    </submittedName>
</protein>
<dbReference type="InterPro" id="IPR013496">
    <property type="entry name" value="CHP02680"/>
</dbReference>
<dbReference type="Proteomes" id="UP000542674">
    <property type="component" value="Unassembled WGS sequence"/>
</dbReference>
<feature type="region of interest" description="Disordered" evidence="2">
    <location>
        <begin position="813"/>
        <end position="836"/>
    </location>
</feature>